<dbReference type="Proteomes" id="UP000198418">
    <property type="component" value="Unassembled WGS sequence"/>
</dbReference>
<accession>A0A212RHQ4</accession>
<dbReference type="EMBL" id="FYDG01000004">
    <property type="protein sequence ID" value="SNB71752.1"/>
    <property type="molecule type" value="Genomic_DNA"/>
</dbReference>
<name>A0A212RHQ4_RHOAC</name>
<reference evidence="2" key="1">
    <citation type="submission" date="2017-06" db="EMBL/GenBank/DDBJ databases">
        <authorList>
            <person name="Varghese N."/>
            <person name="Submissions S."/>
        </authorList>
    </citation>
    <scope>NUCLEOTIDE SEQUENCE [LARGE SCALE GENOMIC DNA]</scope>
    <source>
        <strain evidence="2">DSM 137</strain>
    </source>
</reference>
<evidence type="ECO:0000313" key="2">
    <source>
        <dbReference type="Proteomes" id="UP000198418"/>
    </source>
</evidence>
<sequence length="109" mass="12574">MTVKAMRKVRRKKVKKMLNGADIQWEEPHQVKNRTFQIVVYIDPSLPNSTCVEAFENGKEVIYTLAPGLSQRERHLIDHTTGSSYFKKFGTAGLFDLIEDIKSRLDKYA</sequence>
<gene>
    <name evidence="1" type="ORF">SAMN06265338_104209</name>
</gene>
<keyword evidence="2" id="KW-1185">Reference proteome</keyword>
<proteinExistence type="predicted"/>
<evidence type="ECO:0000313" key="1">
    <source>
        <dbReference type="EMBL" id="SNB71752.1"/>
    </source>
</evidence>
<organism evidence="1 2">
    <name type="scientific">Rhodoblastus acidophilus</name>
    <name type="common">Rhodopseudomonas acidophila</name>
    <dbReference type="NCBI Taxonomy" id="1074"/>
    <lineage>
        <taxon>Bacteria</taxon>
        <taxon>Pseudomonadati</taxon>
        <taxon>Pseudomonadota</taxon>
        <taxon>Alphaproteobacteria</taxon>
        <taxon>Hyphomicrobiales</taxon>
        <taxon>Rhodoblastaceae</taxon>
        <taxon>Rhodoblastus</taxon>
    </lineage>
</organism>
<dbReference type="AlphaFoldDB" id="A0A212RHQ4"/>
<protein>
    <submittedName>
        <fullName evidence="1">Uncharacterized protein</fullName>
    </submittedName>
</protein>